<reference evidence="6 7" key="1">
    <citation type="submission" date="2016-11" db="EMBL/GenBank/DDBJ databases">
        <authorList>
            <person name="Jaros S."/>
            <person name="Januszkiewicz K."/>
            <person name="Wedrychowicz H."/>
        </authorList>
    </citation>
    <scope>NUCLEOTIDE SEQUENCE [LARGE SCALE GENOMIC DNA]</scope>
    <source>
        <strain evidence="6 7">DSM 10068</strain>
    </source>
</reference>
<dbReference type="GO" id="GO:0003700">
    <property type="term" value="F:DNA-binding transcription factor activity"/>
    <property type="evidence" value="ECO:0007669"/>
    <property type="project" value="InterPro"/>
</dbReference>
<dbReference type="PRINTS" id="PR00039">
    <property type="entry name" value="HTHLYSR"/>
</dbReference>
<keyword evidence="3" id="KW-0238">DNA-binding</keyword>
<dbReference type="AlphaFoldDB" id="A0A1M5XKF0"/>
<keyword evidence="4" id="KW-0804">Transcription</keyword>
<dbReference type="GO" id="GO:0032993">
    <property type="term" value="C:protein-DNA complex"/>
    <property type="evidence" value="ECO:0007669"/>
    <property type="project" value="TreeGrafter"/>
</dbReference>
<evidence type="ECO:0000256" key="1">
    <source>
        <dbReference type="ARBA" id="ARBA00009437"/>
    </source>
</evidence>
<keyword evidence="7" id="KW-1185">Reference proteome</keyword>
<dbReference type="Gene3D" id="3.40.190.10">
    <property type="entry name" value="Periplasmic binding protein-like II"/>
    <property type="match status" value="2"/>
</dbReference>
<evidence type="ECO:0000256" key="2">
    <source>
        <dbReference type="ARBA" id="ARBA00023015"/>
    </source>
</evidence>
<dbReference type="Pfam" id="PF00126">
    <property type="entry name" value="HTH_1"/>
    <property type="match status" value="1"/>
</dbReference>
<dbReference type="EMBL" id="FQXV01000005">
    <property type="protein sequence ID" value="SHI00112.1"/>
    <property type="molecule type" value="Genomic_DNA"/>
</dbReference>
<name>A0A1M5XKF0_9FIRM</name>
<accession>A0A1M5XKF0</accession>
<dbReference type="InterPro" id="IPR005119">
    <property type="entry name" value="LysR_subst-bd"/>
</dbReference>
<evidence type="ECO:0000313" key="7">
    <source>
        <dbReference type="Proteomes" id="UP000183995"/>
    </source>
</evidence>
<gene>
    <name evidence="6" type="ORF">SAMN02745823_01884</name>
</gene>
<dbReference type="CDD" id="cd05466">
    <property type="entry name" value="PBP2_LTTR_substrate"/>
    <property type="match status" value="1"/>
</dbReference>
<dbReference type="PANTHER" id="PTHR30346:SF28">
    <property type="entry name" value="HTH-TYPE TRANSCRIPTIONAL REGULATOR CYNR"/>
    <property type="match status" value="1"/>
</dbReference>
<comment type="similarity">
    <text evidence="1">Belongs to the LysR transcriptional regulatory family.</text>
</comment>
<organism evidence="6 7">
    <name type="scientific">Sporobacter termitidis DSM 10068</name>
    <dbReference type="NCBI Taxonomy" id="1123282"/>
    <lineage>
        <taxon>Bacteria</taxon>
        <taxon>Bacillati</taxon>
        <taxon>Bacillota</taxon>
        <taxon>Clostridia</taxon>
        <taxon>Eubacteriales</taxon>
        <taxon>Oscillospiraceae</taxon>
        <taxon>Sporobacter</taxon>
    </lineage>
</organism>
<dbReference type="SUPFAM" id="SSF53850">
    <property type="entry name" value="Periplasmic binding protein-like II"/>
    <property type="match status" value="1"/>
</dbReference>
<dbReference type="SUPFAM" id="SSF46785">
    <property type="entry name" value="Winged helix' DNA-binding domain"/>
    <property type="match status" value="1"/>
</dbReference>
<evidence type="ECO:0000256" key="4">
    <source>
        <dbReference type="ARBA" id="ARBA00023163"/>
    </source>
</evidence>
<dbReference type="InterPro" id="IPR036388">
    <property type="entry name" value="WH-like_DNA-bd_sf"/>
</dbReference>
<sequence>MYDITLQEIEYFLVAAERLNFTEAAQALFASQPVISKSIKRLENEIGMKLFNRDNRGVSLTDEGELLYNKWRFMMNDFNAAVKSAQSLMDETRKSVHIGCLSEFEHDLNIKEFIRYFEEKNPDITISFELYGFKELREQLLSGACDLIISYNGELEDMKDLQQKNLTQVKQFIAISSKHRLADKEDLALHHLKNETFYILNPAESKKSVNRLIEALSSIDFNPRRIEYSPNISSLAFAVSQGRGITISHKLITRGYENDIRLIPFTELFNNIYLAVAWRKDGITPELRKMIDLI</sequence>
<protein>
    <submittedName>
        <fullName evidence="6">Transcriptional regulator, LysR family</fullName>
    </submittedName>
</protein>
<dbReference type="GO" id="GO:0003677">
    <property type="term" value="F:DNA binding"/>
    <property type="evidence" value="ECO:0007669"/>
    <property type="project" value="UniProtKB-KW"/>
</dbReference>
<dbReference type="InterPro" id="IPR000847">
    <property type="entry name" value="LysR_HTH_N"/>
</dbReference>
<evidence type="ECO:0000256" key="3">
    <source>
        <dbReference type="ARBA" id="ARBA00023125"/>
    </source>
</evidence>
<keyword evidence="2" id="KW-0805">Transcription regulation</keyword>
<evidence type="ECO:0000259" key="5">
    <source>
        <dbReference type="PROSITE" id="PS50931"/>
    </source>
</evidence>
<evidence type="ECO:0000313" key="6">
    <source>
        <dbReference type="EMBL" id="SHI00112.1"/>
    </source>
</evidence>
<dbReference type="STRING" id="1123282.SAMN02745823_01884"/>
<dbReference type="RefSeq" id="WP_073078077.1">
    <property type="nucleotide sequence ID" value="NZ_FQXV01000005.1"/>
</dbReference>
<dbReference type="InterPro" id="IPR036390">
    <property type="entry name" value="WH_DNA-bd_sf"/>
</dbReference>
<dbReference type="FunFam" id="1.10.10.10:FF:000001">
    <property type="entry name" value="LysR family transcriptional regulator"/>
    <property type="match status" value="1"/>
</dbReference>
<dbReference type="PANTHER" id="PTHR30346">
    <property type="entry name" value="TRANSCRIPTIONAL DUAL REGULATOR HCAR-RELATED"/>
    <property type="match status" value="1"/>
</dbReference>
<proteinExistence type="inferred from homology"/>
<dbReference type="PROSITE" id="PS50931">
    <property type="entry name" value="HTH_LYSR"/>
    <property type="match status" value="1"/>
</dbReference>
<feature type="domain" description="HTH lysR-type" evidence="5">
    <location>
        <begin position="4"/>
        <end position="61"/>
    </location>
</feature>
<dbReference type="OrthoDB" id="9803714at2"/>
<dbReference type="Pfam" id="PF03466">
    <property type="entry name" value="LysR_substrate"/>
    <property type="match status" value="1"/>
</dbReference>
<dbReference type="Proteomes" id="UP000183995">
    <property type="component" value="Unassembled WGS sequence"/>
</dbReference>
<dbReference type="Gene3D" id="1.10.10.10">
    <property type="entry name" value="Winged helix-like DNA-binding domain superfamily/Winged helix DNA-binding domain"/>
    <property type="match status" value="1"/>
</dbReference>